<protein>
    <submittedName>
        <fullName evidence="2">Uncharacterized protein</fullName>
    </submittedName>
</protein>
<gene>
    <name evidence="2" type="ORF">B5M06_14480</name>
</gene>
<name>A0A1V0BH60_9BURK</name>
<dbReference type="GeneID" id="83040520"/>
<organism evidence="2 3">
    <name type="scientific">Comamonas kerstersii</name>
    <dbReference type="NCBI Taxonomy" id="225992"/>
    <lineage>
        <taxon>Bacteria</taxon>
        <taxon>Pseudomonadati</taxon>
        <taxon>Pseudomonadota</taxon>
        <taxon>Betaproteobacteria</taxon>
        <taxon>Burkholderiales</taxon>
        <taxon>Comamonadaceae</taxon>
        <taxon>Comamonas</taxon>
    </lineage>
</organism>
<dbReference type="AlphaFoldDB" id="A0A1V0BH60"/>
<keyword evidence="1" id="KW-1133">Transmembrane helix</keyword>
<accession>A0A1V0BH60</accession>
<proteinExistence type="predicted"/>
<keyword evidence="1" id="KW-0812">Transmembrane</keyword>
<dbReference type="EMBL" id="CP020121">
    <property type="protein sequence ID" value="AQZ99280.1"/>
    <property type="molecule type" value="Genomic_DNA"/>
</dbReference>
<dbReference type="OrthoDB" id="6677179at2"/>
<evidence type="ECO:0000313" key="2">
    <source>
        <dbReference type="EMBL" id="AQZ99280.1"/>
    </source>
</evidence>
<reference evidence="2 3" key="1">
    <citation type="submission" date="2017-03" db="EMBL/GenBank/DDBJ databases">
        <title>Rapid Whole Genome Sequencing of Comamonas kerstersii Causing Continuous ambulatory Peritoneal Dialysis-Associated Peritonitis.</title>
        <authorList>
            <person name="Zheng B."/>
        </authorList>
    </citation>
    <scope>NUCLEOTIDE SEQUENCE [LARGE SCALE GENOMIC DNA]</scope>
    <source>
        <strain evidence="2 3">8943</strain>
    </source>
</reference>
<feature type="transmembrane region" description="Helical" evidence="1">
    <location>
        <begin position="13"/>
        <end position="33"/>
    </location>
</feature>
<dbReference type="InterPro" id="IPR049732">
    <property type="entry name" value="Smlt3025-like"/>
</dbReference>
<dbReference type="CDD" id="cd20897">
    <property type="entry name" value="Smlt3025-like"/>
    <property type="match status" value="1"/>
</dbReference>
<dbReference type="Proteomes" id="UP000242792">
    <property type="component" value="Chromosome"/>
</dbReference>
<keyword evidence="1" id="KW-0472">Membrane</keyword>
<dbReference type="KEGG" id="cke:B5M06_14480"/>
<evidence type="ECO:0000256" key="1">
    <source>
        <dbReference type="SAM" id="Phobius"/>
    </source>
</evidence>
<evidence type="ECO:0000313" key="3">
    <source>
        <dbReference type="Proteomes" id="UP000242792"/>
    </source>
</evidence>
<dbReference type="RefSeq" id="WP_054067421.1">
    <property type="nucleotide sequence ID" value="NZ_CP020121.1"/>
</dbReference>
<sequence length="301" mass="34482">MSGENKYSNRWRAWRWIVYLLIGLSIASGYVFWEFQRIKNRLFGFQPPEMALAQYTPKDVVGDLGGMKVRIPRHCVEYVEYDDDPGFGEKRKGTAPERTFESKLRSFGIDIRMTDMRCQESSELRENRRQQFLKQESPWISIGVNAGSIYPKLGAMAVDRQARIVIDSIAKPTEFWFSNYERLPSKVYGLDAYVVAGLDPHTGKPAKDSDKVDDKYFHFAPSGLADTYISCGRTYVPGGVASCSMDFSLEPKARVYVDVRFNRARLSEWQEIRKKTIDLLTGFEVREESASHSPPKNSPNK</sequence>